<reference evidence="6 8" key="1">
    <citation type="submission" date="2015-09" db="EMBL/GenBank/DDBJ databases">
        <title>Draft Genome Sequence of Pseudoalteromonas lipolytica UCD-48B.</title>
        <authorList>
            <person name="Krusor M."/>
            <person name="Coil D.A."/>
            <person name="Lang J.M."/>
            <person name="Eisen J.A."/>
            <person name="Alexiev A."/>
        </authorList>
    </citation>
    <scope>NUCLEOTIDE SEQUENCE [LARGE SCALE GENOMIC DNA]</scope>
    <source>
        <strain evidence="6 8">UCD-48B</strain>
    </source>
</reference>
<evidence type="ECO:0000313" key="7">
    <source>
        <dbReference type="EMBL" id="MEJ6497594.1"/>
    </source>
</evidence>
<dbReference type="STRING" id="570156.AOG27_03435"/>
<dbReference type="InterPro" id="IPR009057">
    <property type="entry name" value="Homeodomain-like_sf"/>
</dbReference>
<evidence type="ECO:0000313" key="8">
    <source>
        <dbReference type="Proteomes" id="UP000050378"/>
    </source>
</evidence>
<dbReference type="Proteomes" id="UP001377972">
    <property type="component" value="Unassembled WGS sequence"/>
</dbReference>
<sequence>MDKRTHIILTALSLFYQKGIHSVGINEIISVAGVAKKTMYHHFTSKDELLLACLSERHTRFLNWLTHATSKLTTIEEFKVALISCHEAWFNSEVTELGDFNGCLFINTAAEFADPASPINQACKEHKMAVQQLIKQRLSACENMESSQLDSHSHYLMTLVEGMICQAKLVGIKQFPYLKQ</sequence>
<dbReference type="PATRIC" id="fig|570156.3.peg.686"/>
<evidence type="ECO:0000256" key="1">
    <source>
        <dbReference type="ARBA" id="ARBA00023015"/>
    </source>
</evidence>
<keyword evidence="3" id="KW-0804">Transcription</keyword>
<gene>
    <name evidence="6" type="ORF">AOG27_03435</name>
    <name evidence="7" type="ORF">PQI24_16220</name>
</gene>
<dbReference type="PANTHER" id="PTHR47506:SF1">
    <property type="entry name" value="HTH-TYPE TRANSCRIPTIONAL REGULATOR YJDC"/>
    <property type="match status" value="1"/>
</dbReference>
<keyword evidence="2 4" id="KW-0238">DNA-binding</keyword>
<dbReference type="PANTHER" id="PTHR47506">
    <property type="entry name" value="TRANSCRIPTIONAL REGULATORY PROTEIN"/>
    <property type="match status" value="1"/>
</dbReference>
<dbReference type="PRINTS" id="PR00455">
    <property type="entry name" value="HTHTETR"/>
</dbReference>
<comment type="caution">
    <text evidence="6">The sequence shown here is derived from an EMBL/GenBank/DDBJ whole genome shotgun (WGS) entry which is preliminary data.</text>
</comment>
<dbReference type="RefSeq" id="WP_054551608.1">
    <property type="nucleotide sequence ID" value="NZ_JAQPZS010000017.1"/>
</dbReference>
<dbReference type="OrthoDB" id="116240at2"/>
<dbReference type="PROSITE" id="PS50977">
    <property type="entry name" value="HTH_TETR_2"/>
    <property type="match status" value="1"/>
</dbReference>
<proteinExistence type="predicted"/>
<evidence type="ECO:0000313" key="9">
    <source>
        <dbReference type="Proteomes" id="UP001377972"/>
    </source>
</evidence>
<evidence type="ECO:0000256" key="2">
    <source>
        <dbReference type="ARBA" id="ARBA00023125"/>
    </source>
</evidence>
<evidence type="ECO:0000259" key="5">
    <source>
        <dbReference type="PROSITE" id="PS50977"/>
    </source>
</evidence>
<dbReference type="InterPro" id="IPR001647">
    <property type="entry name" value="HTH_TetR"/>
</dbReference>
<evidence type="ECO:0000256" key="3">
    <source>
        <dbReference type="ARBA" id="ARBA00023163"/>
    </source>
</evidence>
<dbReference type="AlphaFoldDB" id="A0A0P7DXY8"/>
<name>A0A0P7DXY8_9GAMM</name>
<evidence type="ECO:0000313" key="6">
    <source>
        <dbReference type="EMBL" id="KPM84851.1"/>
    </source>
</evidence>
<dbReference type="InterPro" id="IPR036271">
    <property type="entry name" value="Tet_transcr_reg_TetR-rel_C_sf"/>
</dbReference>
<keyword evidence="1" id="KW-0805">Transcription regulation</keyword>
<dbReference type="SUPFAM" id="SSF48498">
    <property type="entry name" value="Tetracyclin repressor-like, C-terminal domain"/>
    <property type="match status" value="1"/>
</dbReference>
<organism evidence="6 8">
    <name type="scientific">Pseudoalteromonas lipolytica</name>
    <dbReference type="NCBI Taxonomy" id="570156"/>
    <lineage>
        <taxon>Bacteria</taxon>
        <taxon>Pseudomonadati</taxon>
        <taxon>Pseudomonadota</taxon>
        <taxon>Gammaproteobacteria</taxon>
        <taxon>Alteromonadales</taxon>
        <taxon>Pseudoalteromonadaceae</taxon>
        <taxon>Pseudoalteromonas</taxon>
    </lineage>
</organism>
<dbReference type="GO" id="GO:0003677">
    <property type="term" value="F:DNA binding"/>
    <property type="evidence" value="ECO:0007669"/>
    <property type="project" value="UniProtKB-UniRule"/>
</dbReference>
<feature type="domain" description="HTH tetR-type" evidence="5">
    <location>
        <begin position="1"/>
        <end position="61"/>
    </location>
</feature>
<dbReference type="SUPFAM" id="SSF46689">
    <property type="entry name" value="Homeodomain-like"/>
    <property type="match status" value="1"/>
</dbReference>
<accession>A0A0P7DXY8</accession>
<dbReference type="EMBL" id="JAQPZS010000017">
    <property type="protein sequence ID" value="MEJ6497594.1"/>
    <property type="molecule type" value="Genomic_DNA"/>
</dbReference>
<dbReference type="EMBL" id="LJTC01000002">
    <property type="protein sequence ID" value="KPM84851.1"/>
    <property type="molecule type" value="Genomic_DNA"/>
</dbReference>
<reference evidence="7 9" key="2">
    <citation type="submission" date="2023-01" db="EMBL/GenBank/DDBJ databases">
        <title>Trichodesmium-associated heterotrophic epibiont bacteria.</title>
        <authorList>
            <person name="Cleveland C.S."/>
            <person name="Webb E.A."/>
        </authorList>
    </citation>
    <scope>NUCLEOTIDE SEQUENCE [LARGE SCALE GENOMIC DNA]</scope>
    <source>
        <strain evidence="7 9">USCH2</strain>
    </source>
</reference>
<dbReference type="Pfam" id="PF00440">
    <property type="entry name" value="TetR_N"/>
    <property type="match status" value="1"/>
</dbReference>
<dbReference type="Gene3D" id="1.10.357.10">
    <property type="entry name" value="Tetracycline Repressor, domain 2"/>
    <property type="match status" value="1"/>
</dbReference>
<keyword evidence="9" id="KW-1185">Reference proteome</keyword>
<dbReference type="Proteomes" id="UP000050378">
    <property type="component" value="Unassembled WGS sequence"/>
</dbReference>
<feature type="DNA-binding region" description="H-T-H motif" evidence="4">
    <location>
        <begin position="24"/>
        <end position="43"/>
    </location>
</feature>
<protein>
    <submittedName>
        <fullName evidence="7">TetR/AcrR family transcriptional regulator</fullName>
    </submittedName>
</protein>
<evidence type="ECO:0000256" key="4">
    <source>
        <dbReference type="PROSITE-ProRule" id="PRU00335"/>
    </source>
</evidence>